<feature type="non-terminal residue" evidence="13">
    <location>
        <position position="257"/>
    </location>
</feature>
<evidence type="ECO:0000256" key="5">
    <source>
        <dbReference type="ARBA" id="ARBA00022679"/>
    </source>
</evidence>
<dbReference type="InterPro" id="IPR001805">
    <property type="entry name" value="Adenokinase"/>
</dbReference>
<protein>
    <recommendedName>
        <fullName evidence="4 11">Adenosine kinase</fullName>
        <shortName evidence="11">AK</shortName>
        <ecNumber evidence="4 11">2.7.1.20</ecNumber>
    </recommendedName>
    <alternativeName>
        <fullName evidence="11">Adenosine 5'-phosphotransferase</fullName>
    </alternativeName>
</protein>
<gene>
    <name evidence="13" type="ORF">KFE25_004413</name>
</gene>
<comment type="pathway">
    <text evidence="2 11">Purine metabolism; AMP biosynthesis via salvage pathway; AMP from adenosine: step 1/1.</text>
</comment>
<evidence type="ECO:0000256" key="6">
    <source>
        <dbReference type="ARBA" id="ARBA00022726"/>
    </source>
</evidence>
<keyword evidence="5 11" id="KW-0808">Transferase</keyword>
<feature type="active site" description="Proton acceptor" evidence="10">
    <location>
        <position position="207"/>
    </location>
</feature>
<evidence type="ECO:0000313" key="14">
    <source>
        <dbReference type="Proteomes" id="UP000751190"/>
    </source>
</evidence>
<evidence type="ECO:0000256" key="1">
    <source>
        <dbReference type="ARBA" id="ARBA00001946"/>
    </source>
</evidence>
<accession>A0A8J6C0V4</accession>
<name>A0A8J6C0V4_DIALT</name>
<sequence>VAKDGVSGIFLELPDVPTGTCAVLVNGGERSLVANLAAAEKYAAEHFTTAEAAAACEASGIFYAAGFPLTHDGGKATVHKICEHVQQAGASKHLCMNVSAPFIAQFFKEPLLAAFEYADFVFCNESEAAALSEALGWGLAVGASKEIAVKIAALPSKRPVPRTAVVTQGAEETVVAVHGTAPVSFSVKGNPHTLGKEAIVDTNGAGDAFVGGFLSQLAQGKPIAECVTAGHYAAGVIIQRAGCTFPAETPTWLGAGP</sequence>
<dbReference type="EMBL" id="JAGTXO010000090">
    <property type="protein sequence ID" value="KAG8457014.1"/>
    <property type="molecule type" value="Genomic_DNA"/>
</dbReference>
<keyword evidence="9 11" id="KW-0067">ATP-binding</keyword>
<evidence type="ECO:0000256" key="9">
    <source>
        <dbReference type="ARBA" id="ARBA00022840"/>
    </source>
</evidence>
<keyword evidence="6 11" id="KW-0660">Purine salvage</keyword>
<comment type="caution">
    <text evidence="13">The sequence shown here is derived from an EMBL/GenBank/DDBJ whole genome shotgun (WGS) entry which is preliminary data.</text>
</comment>
<dbReference type="GO" id="GO:0005634">
    <property type="term" value="C:nucleus"/>
    <property type="evidence" value="ECO:0007669"/>
    <property type="project" value="TreeGrafter"/>
</dbReference>
<keyword evidence="14" id="KW-1185">Reference proteome</keyword>
<dbReference type="GO" id="GO:0005829">
    <property type="term" value="C:cytosol"/>
    <property type="evidence" value="ECO:0007669"/>
    <property type="project" value="TreeGrafter"/>
</dbReference>
<feature type="domain" description="Carbohydrate kinase PfkB" evidence="12">
    <location>
        <begin position="13"/>
        <end position="249"/>
    </location>
</feature>
<dbReference type="OrthoDB" id="432447at2759"/>
<evidence type="ECO:0000259" key="12">
    <source>
        <dbReference type="Pfam" id="PF00294"/>
    </source>
</evidence>
<dbReference type="GO" id="GO:0044209">
    <property type="term" value="P:AMP salvage"/>
    <property type="evidence" value="ECO:0007669"/>
    <property type="project" value="UniProtKB-UniRule"/>
</dbReference>
<dbReference type="SUPFAM" id="SSF53613">
    <property type="entry name" value="Ribokinase-like"/>
    <property type="match status" value="1"/>
</dbReference>
<dbReference type="OMA" id="TTEFPVQ"/>
<reference evidence="13" key="1">
    <citation type="submission" date="2021-05" db="EMBL/GenBank/DDBJ databases">
        <title>The genome of the haptophyte Pavlova lutheri (Diacronema luteri, Pavlovales) - a model for lipid biosynthesis in eukaryotic algae.</title>
        <authorList>
            <person name="Hulatt C.J."/>
            <person name="Posewitz M.C."/>
        </authorList>
    </citation>
    <scope>NUCLEOTIDE SEQUENCE</scope>
    <source>
        <strain evidence="13">NIVA-4/92</strain>
    </source>
</reference>
<keyword evidence="7 11" id="KW-0547">Nucleotide-binding</keyword>
<comment type="cofactor">
    <cofactor evidence="1 11">
        <name>Mg(2+)</name>
        <dbReference type="ChEBI" id="CHEBI:18420"/>
    </cofactor>
</comment>
<dbReference type="Gene3D" id="3.40.1190.20">
    <property type="match status" value="1"/>
</dbReference>
<dbReference type="AlphaFoldDB" id="A0A8J6C0V4"/>
<dbReference type="UniPathway" id="UPA00588">
    <property type="reaction ID" value="UER00659"/>
</dbReference>
<dbReference type="CDD" id="cd01168">
    <property type="entry name" value="adenosine_kinase"/>
    <property type="match status" value="1"/>
</dbReference>
<dbReference type="InterPro" id="IPR011611">
    <property type="entry name" value="PfkB_dom"/>
</dbReference>
<dbReference type="GO" id="GO:0006144">
    <property type="term" value="P:purine nucleobase metabolic process"/>
    <property type="evidence" value="ECO:0007669"/>
    <property type="project" value="TreeGrafter"/>
</dbReference>
<dbReference type="Proteomes" id="UP000751190">
    <property type="component" value="Unassembled WGS sequence"/>
</dbReference>
<dbReference type="GO" id="GO:0005524">
    <property type="term" value="F:ATP binding"/>
    <property type="evidence" value="ECO:0007669"/>
    <property type="project" value="UniProtKB-UniRule"/>
</dbReference>
<keyword evidence="11" id="KW-0460">Magnesium</keyword>
<comment type="similarity">
    <text evidence="3 11">Belongs to the carbohydrate kinase PfkB family.</text>
</comment>
<evidence type="ECO:0000313" key="13">
    <source>
        <dbReference type="EMBL" id="KAG8457014.1"/>
    </source>
</evidence>
<dbReference type="PROSITE" id="PS00584">
    <property type="entry name" value="PFKB_KINASES_2"/>
    <property type="match status" value="1"/>
</dbReference>
<dbReference type="Pfam" id="PF00294">
    <property type="entry name" value="PfkB"/>
    <property type="match status" value="1"/>
</dbReference>
<comment type="catalytic activity">
    <reaction evidence="11">
        <text>adenosine + ATP = AMP + ADP + H(+)</text>
        <dbReference type="Rhea" id="RHEA:20824"/>
        <dbReference type="ChEBI" id="CHEBI:15378"/>
        <dbReference type="ChEBI" id="CHEBI:16335"/>
        <dbReference type="ChEBI" id="CHEBI:30616"/>
        <dbReference type="ChEBI" id="CHEBI:456215"/>
        <dbReference type="ChEBI" id="CHEBI:456216"/>
        <dbReference type="EC" id="2.7.1.20"/>
    </reaction>
</comment>
<dbReference type="GO" id="GO:0004001">
    <property type="term" value="F:adenosine kinase activity"/>
    <property type="evidence" value="ECO:0007669"/>
    <property type="project" value="UniProtKB-UniRule"/>
</dbReference>
<keyword evidence="8 11" id="KW-0418">Kinase</keyword>
<evidence type="ECO:0000256" key="3">
    <source>
        <dbReference type="ARBA" id="ARBA00010688"/>
    </source>
</evidence>
<evidence type="ECO:0000256" key="8">
    <source>
        <dbReference type="ARBA" id="ARBA00022777"/>
    </source>
</evidence>
<dbReference type="PANTHER" id="PTHR45769:SF3">
    <property type="entry name" value="ADENOSINE KINASE"/>
    <property type="match status" value="1"/>
</dbReference>
<dbReference type="InterPro" id="IPR002173">
    <property type="entry name" value="Carboh/pur_kinase_PfkB_CS"/>
</dbReference>
<evidence type="ECO:0000256" key="7">
    <source>
        <dbReference type="ARBA" id="ARBA00022741"/>
    </source>
</evidence>
<dbReference type="PANTHER" id="PTHR45769">
    <property type="entry name" value="ADENOSINE KINASE"/>
    <property type="match status" value="1"/>
</dbReference>
<dbReference type="GO" id="GO:0006166">
    <property type="term" value="P:purine ribonucleoside salvage"/>
    <property type="evidence" value="ECO:0007669"/>
    <property type="project" value="UniProtKB-KW"/>
</dbReference>
<organism evidence="13 14">
    <name type="scientific">Diacronema lutheri</name>
    <name type="common">Unicellular marine alga</name>
    <name type="synonym">Monochrysis lutheri</name>
    <dbReference type="NCBI Taxonomy" id="2081491"/>
    <lineage>
        <taxon>Eukaryota</taxon>
        <taxon>Haptista</taxon>
        <taxon>Haptophyta</taxon>
        <taxon>Pavlovophyceae</taxon>
        <taxon>Pavlovales</taxon>
        <taxon>Pavlovaceae</taxon>
        <taxon>Diacronema</taxon>
    </lineage>
</organism>
<dbReference type="InterPro" id="IPR029056">
    <property type="entry name" value="Ribokinase-like"/>
</dbReference>
<evidence type="ECO:0000256" key="4">
    <source>
        <dbReference type="ARBA" id="ARBA00012119"/>
    </source>
</evidence>
<dbReference type="EC" id="2.7.1.20" evidence="4 11"/>
<comment type="function">
    <text evidence="11">ATP dependent phosphorylation of adenosine and other related nucleoside analogs to monophosphate derivatives.</text>
</comment>
<proteinExistence type="inferred from homology"/>
<evidence type="ECO:0000256" key="2">
    <source>
        <dbReference type="ARBA" id="ARBA00004801"/>
    </source>
</evidence>
<evidence type="ECO:0000256" key="11">
    <source>
        <dbReference type="RuleBase" id="RU368116"/>
    </source>
</evidence>
<evidence type="ECO:0000256" key="10">
    <source>
        <dbReference type="PIRSR" id="PIRSR601805-1"/>
    </source>
</evidence>